<evidence type="ECO:0000313" key="3">
    <source>
        <dbReference type="Proteomes" id="UP000326354"/>
    </source>
</evidence>
<dbReference type="InterPro" id="IPR013830">
    <property type="entry name" value="SGNH_hydro"/>
</dbReference>
<reference evidence="2 3" key="1">
    <citation type="submission" date="2019-08" db="EMBL/GenBank/DDBJ databases">
        <title>Complete genome sequence of Candidatus Uab amorphum.</title>
        <authorList>
            <person name="Shiratori T."/>
            <person name="Suzuki S."/>
            <person name="Kakizawa Y."/>
            <person name="Ishida K."/>
        </authorList>
    </citation>
    <scope>NUCLEOTIDE SEQUENCE [LARGE SCALE GENOMIC DNA]</scope>
    <source>
        <strain evidence="2 3">SRT547</strain>
    </source>
</reference>
<name>A0A5S9F5E9_UABAM</name>
<dbReference type="EMBL" id="AP019860">
    <property type="protein sequence ID" value="BBM86522.1"/>
    <property type="molecule type" value="Genomic_DNA"/>
</dbReference>
<gene>
    <name evidence="2" type="ORF">UABAM_04908</name>
</gene>
<dbReference type="PROSITE" id="PS51257">
    <property type="entry name" value="PROKAR_LIPOPROTEIN"/>
    <property type="match status" value="1"/>
</dbReference>
<dbReference type="KEGG" id="uam:UABAM_04908"/>
<evidence type="ECO:0000259" key="1">
    <source>
        <dbReference type="Pfam" id="PF13472"/>
    </source>
</evidence>
<dbReference type="CDD" id="cd01822">
    <property type="entry name" value="Lysophospholipase_L1_like"/>
    <property type="match status" value="1"/>
</dbReference>
<dbReference type="RefSeq" id="WP_173013546.1">
    <property type="nucleotide sequence ID" value="NZ_AP019860.1"/>
</dbReference>
<keyword evidence="3" id="KW-1185">Reference proteome</keyword>
<dbReference type="AlphaFoldDB" id="A0A5S9F5E9"/>
<dbReference type="GO" id="GO:0004622">
    <property type="term" value="F:phosphatidylcholine lysophospholipase activity"/>
    <property type="evidence" value="ECO:0007669"/>
    <property type="project" value="TreeGrafter"/>
</dbReference>
<dbReference type="Pfam" id="PF13472">
    <property type="entry name" value="Lipase_GDSL_2"/>
    <property type="match status" value="1"/>
</dbReference>
<accession>A0A5S9F5E9</accession>
<dbReference type="Gene3D" id="3.40.50.1110">
    <property type="entry name" value="SGNH hydrolase"/>
    <property type="match status" value="1"/>
</dbReference>
<protein>
    <submittedName>
        <fullName evidence="2">Arylesterase</fullName>
    </submittedName>
</protein>
<dbReference type="Proteomes" id="UP000326354">
    <property type="component" value="Chromosome"/>
</dbReference>
<dbReference type="InterPro" id="IPR036514">
    <property type="entry name" value="SGNH_hydro_sf"/>
</dbReference>
<dbReference type="InterPro" id="IPR051532">
    <property type="entry name" value="Ester_Hydrolysis_Enzymes"/>
</dbReference>
<dbReference type="PANTHER" id="PTHR30383:SF24">
    <property type="entry name" value="THIOESTERASE 1_PROTEASE 1_LYSOPHOSPHOLIPASE L1"/>
    <property type="match status" value="1"/>
</dbReference>
<feature type="domain" description="SGNH hydrolase-type esterase" evidence="1">
    <location>
        <begin position="43"/>
        <end position="204"/>
    </location>
</feature>
<sequence length="220" mass="24761">MRYIFYGLIMVMVALGCSPKDNEQDVSWEDVKKDVQDKKVLTFIGDSLTAGYQLPKECAFPYLVGEKLAKQNAEYITRNAGKSGAVSDDVSNNLKWYLRDDVNAVFLCIGANDGLRGKKLDATRKNIETIVAACRDKKIRIALAGIMLPVNYGEEYRTKFYQMYIDISKKYSIPFMPFLLKDVAGIGSLNLEDAIHPNAEGHKIIADNVFNFIMKENLLP</sequence>
<evidence type="ECO:0000313" key="2">
    <source>
        <dbReference type="EMBL" id="BBM86522.1"/>
    </source>
</evidence>
<dbReference type="PANTHER" id="PTHR30383">
    <property type="entry name" value="THIOESTERASE 1/PROTEASE 1/LYSOPHOSPHOLIPASE L1"/>
    <property type="match status" value="1"/>
</dbReference>
<organism evidence="2 3">
    <name type="scientific">Uabimicrobium amorphum</name>
    <dbReference type="NCBI Taxonomy" id="2596890"/>
    <lineage>
        <taxon>Bacteria</taxon>
        <taxon>Pseudomonadati</taxon>
        <taxon>Planctomycetota</taxon>
        <taxon>Candidatus Uabimicrobiia</taxon>
        <taxon>Candidatus Uabimicrobiales</taxon>
        <taxon>Candidatus Uabimicrobiaceae</taxon>
        <taxon>Candidatus Uabimicrobium</taxon>
    </lineage>
</organism>
<proteinExistence type="predicted"/>
<dbReference type="SUPFAM" id="SSF52266">
    <property type="entry name" value="SGNH hydrolase"/>
    <property type="match status" value="1"/>
</dbReference>